<protein>
    <submittedName>
        <fullName evidence="1">Uncharacterized protein</fullName>
    </submittedName>
</protein>
<proteinExistence type="predicted"/>
<evidence type="ECO:0000313" key="1">
    <source>
        <dbReference type="EMBL" id="KAI4310671.1"/>
    </source>
</evidence>
<organism evidence="1 2">
    <name type="scientific">Melastoma candidum</name>
    <dbReference type="NCBI Taxonomy" id="119954"/>
    <lineage>
        <taxon>Eukaryota</taxon>
        <taxon>Viridiplantae</taxon>
        <taxon>Streptophyta</taxon>
        <taxon>Embryophyta</taxon>
        <taxon>Tracheophyta</taxon>
        <taxon>Spermatophyta</taxon>
        <taxon>Magnoliopsida</taxon>
        <taxon>eudicotyledons</taxon>
        <taxon>Gunneridae</taxon>
        <taxon>Pentapetalae</taxon>
        <taxon>rosids</taxon>
        <taxon>malvids</taxon>
        <taxon>Myrtales</taxon>
        <taxon>Melastomataceae</taxon>
        <taxon>Melastomatoideae</taxon>
        <taxon>Melastomateae</taxon>
        <taxon>Melastoma</taxon>
    </lineage>
</organism>
<accession>A0ACB9LHF4</accession>
<comment type="caution">
    <text evidence="1">The sequence shown here is derived from an EMBL/GenBank/DDBJ whole genome shotgun (WGS) entry which is preliminary data.</text>
</comment>
<keyword evidence="2" id="KW-1185">Reference proteome</keyword>
<dbReference type="EMBL" id="CM042890">
    <property type="protein sequence ID" value="KAI4310671.1"/>
    <property type="molecule type" value="Genomic_DNA"/>
</dbReference>
<evidence type="ECO:0000313" key="2">
    <source>
        <dbReference type="Proteomes" id="UP001057402"/>
    </source>
</evidence>
<sequence length="151" mass="16918">MDHQQTAVTEKPAAATVQHVSRKCSDQLLSKFADPTGEADSLARKGLMIRLPSRRPRRVRPADRASEGERGESPSRRWSGGSFPERRLLLPPSAKKKRSRFVGGMVGSSARKRSVMAAIEETWRRTVEGASRVFVERHYNRHKRLISDAAA</sequence>
<name>A0ACB9LHF4_9MYRT</name>
<dbReference type="Proteomes" id="UP001057402">
    <property type="component" value="Chromosome 11"/>
</dbReference>
<reference evidence="2" key="1">
    <citation type="journal article" date="2023" name="Front. Plant Sci.">
        <title>Chromosomal-level genome assembly of Melastoma candidum provides insights into trichome evolution.</title>
        <authorList>
            <person name="Zhong Y."/>
            <person name="Wu W."/>
            <person name="Sun C."/>
            <person name="Zou P."/>
            <person name="Liu Y."/>
            <person name="Dai S."/>
            <person name="Zhou R."/>
        </authorList>
    </citation>
    <scope>NUCLEOTIDE SEQUENCE [LARGE SCALE GENOMIC DNA]</scope>
</reference>
<gene>
    <name evidence="1" type="ORF">MLD38_035630</name>
</gene>